<dbReference type="EMBL" id="KQ971320">
    <property type="protein sequence ID" value="EFA00544.1"/>
    <property type="molecule type" value="Genomic_DNA"/>
</dbReference>
<proteinExistence type="predicted"/>
<accession>D6WG82</accession>
<comment type="subcellular location">
    <subcellularLocation>
        <location evidence="1">Secreted</location>
    </subcellularLocation>
</comment>
<evidence type="ECO:0000256" key="2">
    <source>
        <dbReference type="ARBA" id="ARBA00022525"/>
    </source>
</evidence>
<name>D6WG82_TRICA</name>
<protein>
    <recommendedName>
        <fullName evidence="4">Single domain-containing protein</fullName>
    </recommendedName>
</protein>
<dbReference type="PANTHER" id="PTHR39957">
    <property type="entry name" value="AT09846P1-RELATED"/>
    <property type="match status" value="1"/>
</dbReference>
<dbReference type="InParanoid" id="D6WG82"/>
<dbReference type="Proteomes" id="UP000007266">
    <property type="component" value="Linkage group 3"/>
</dbReference>
<dbReference type="OrthoDB" id="6674808at2759"/>
<dbReference type="GO" id="GO:0005576">
    <property type="term" value="C:extracellular region"/>
    <property type="evidence" value="ECO:0007669"/>
    <property type="project" value="UniProtKB-SubCell"/>
</dbReference>
<reference evidence="5 6" key="2">
    <citation type="journal article" date="2010" name="Nucleic Acids Res.">
        <title>BeetleBase in 2010: revisions to provide comprehensive genomic information for Tribolium castaneum.</title>
        <authorList>
            <person name="Kim H.S."/>
            <person name="Murphy T."/>
            <person name="Xia J."/>
            <person name="Caragea D."/>
            <person name="Park Y."/>
            <person name="Beeman R.W."/>
            <person name="Lorenzen M.D."/>
            <person name="Butcher S."/>
            <person name="Manak J.R."/>
            <person name="Brown S.J."/>
        </authorList>
    </citation>
    <scope>GENOME REANNOTATION</scope>
    <source>
        <strain evidence="5 6">Georgia GA2</strain>
    </source>
</reference>
<dbReference type="InterPro" id="IPR029277">
    <property type="entry name" value="SVWC_dom"/>
</dbReference>
<sequence>METAKTIAIFLVLMFCWQAEGWVGIIKSSPGSKTGGCYTKEYNLGNMLSGETRPIPGICAEATCQGGQGYIDVTGCSVVAADPPCHVVEGDLSKPFPHCCSDVKCDRENEIV</sequence>
<feature type="domain" description="Single" evidence="4">
    <location>
        <begin position="37"/>
        <end position="105"/>
    </location>
</feature>
<evidence type="ECO:0000256" key="1">
    <source>
        <dbReference type="ARBA" id="ARBA00004613"/>
    </source>
</evidence>
<feature type="chain" id="PRO_5003089392" description="Single domain-containing protein" evidence="3">
    <location>
        <begin position="22"/>
        <end position="112"/>
    </location>
</feature>
<dbReference type="SMART" id="SM01318">
    <property type="entry name" value="SVWC"/>
    <property type="match status" value="1"/>
</dbReference>
<dbReference type="PANTHER" id="PTHR39957:SF1">
    <property type="entry name" value="AT09846P1-RELATED"/>
    <property type="match status" value="1"/>
</dbReference>
<feature type="signal peptide" evidence="3">
    <location>
        <begin position="1"/>
        <end position="21"/>
    </location>
</feature>
<evidence type="ECO:0000259" key="4">
    <source>
        <dbReference type="SMART" id="SM01318"/>
    </source>
</evidence>
<dbReference type="HOGENOM" id="CLU_158197_1_0_1"/>
<dbReference type="Pfam" id="PF15430">
    <property type="entry name" value="SVWC"/>
    <property type="match status" value="1"/>
</dbReference>
<reference evidence="5 6" key="1">
    <citation type="journal article" date="2008" name="Nature">
        <title>The genome of the model beetle and pest Tribolium castaneum.</title>
        <authorList>
            <consortium name="Tribolium Genome Sequencing Consortium"/>
            <person name="Richards S."/>
            <person name="Gibbs R.A."/>
            <person name="Weinstock G.M."/>
            <person name="Brown S.J."/>
            <person name="Denell R."/>
            <person name="Beeman R.W."/>
            <person name="Gibbs R."/>
            <person name="Beeman R.W."/>
            <person name="Brown S.J."/>
            <person name="Bucher G."/>
            <person name="Friedrich M."/>
            <person name="Grimmelikhuijzen C.J."/>
            <person name="Klingler M."/>
            <person name="Lorenzen M."/>
            <person name="Richards S."/>
            <person name="Roth S."/>
            <person name="Schroder R."/>
            <person name="Tautz D."/>
            <person name="Zdobnov E.M."/>
            <person name="Muzny D."/>
            <person name="Gibbs R.A."/>
            <person name="Weinstock G.M."/>
            <person name="Attaway T."/>
            <person name="Bell S."/>
            <person name="Buhay C.J."/>
            <person name="Chandrabose M.N."/>
            <person name="Chavez D."/>
            <person name="Clerk-Blankenburg K.P."/>
            <person name="Cree A."/>
            <person name="Dao M."/>
            <person name="Davis C."/>
            <person name="Chacko J."/>
            <person name="Dinh H."/>
            <person name="Dugan-Rocha S."/>
            <person name="Fowler G."/>
            <person name="Garner T.T."/>
            <person name="Garnes J."/>
            <person name="Gnirke A."/>
            <person name="Hawes A."/>
            <person name="Hernandez J."/>
            <person name="Hines S."/>
            <person name="Holder M."/>
            <person name="Hume J."/>
            <person name="Jhangiani S.N."/>
            <person name="Joshi V."/>
            <person name="Khan Z.M."/>
            <person name="Jackson L."/>
            <person name="Kovar C."/>
            <person name="Kowis A."/>
            <person name="Lee S."/>
            <person name="Lewis L.R."/>
            <person name="Margolis J."/>
            <person name="Morgan M."/>
            <person name="Nazareth L.V."/>
            <person name="Nguyen N."/>
            <person name="Okwuonu G."/>
            <person name="Parker D."/>
            <person name="Richards S."/>
            <person name="Ruiz S.J."/>
            <person name="Santibanez J."/>
            <person name="Savard J."/>
            <person name="Scherer S.E."/>
            <person name="Schneider B."/>
            <person name="Sodergren E."/>
            <person name="Tautz D."/>
            <person name="Vattahil S."/>
            <person name="Villasana D."/>
            <person name="White C.S."/>
            <person name="Wright R."/>
            <person name="Park Y."/>
            <person name="Beeman R.W."/>
            <person name="Lord J."/>
            <person name="Oppert B."/>
            <person name="Lorenzen M."/>
            <person name="Brown S."/>
            <person name="Wang L."/>
            <person name="Savard J."/>
            <person name="Tautz D."/>
            <person name="Richards S."/>
            <person name="Weinstock G."/>
            <person name="Gibbs R.A."/>
            <person name="Liu Y."/>
            <person name="Worley K."/>
            <person name="Weinstock G."/>
            <person name="Elsik C.G."/>
            <person name="Reese J.T."/>
            <person name="Elhaik E."/>
            <person name="Landan G."/>
            <person name="Graur D."/>
            <person name="Arensburger P."/>
            <person name="Atkinson P."/>
            <person name="Beeman R.W."/>
            <person name="Beidler J."/>
            <person name="Brown S.J."/>
            <person name="Demuth J.P."/>
            <person name="Drury D.W."/>
            <person name="Du Y.Z."/>
            <person name="Fujiwara H."/>
            <person name="Lorenzen M."/>
            <person name="Maselli V."/>
            <person name="Osanai M."/>
            <person name="Park Y."/>
            <person name="Robertson H.M."/>
            <person name="Tu Z."/>
            <person name="Wang J.J."/>
            <person name="Wang S."/>
            <person name="Richards S."/>
            <person name="Song H."/>
            <person name="Zhang L."/>
            <person name="Sodergren E."/>
            <person name="Werner D."/>
            <person name="Stanke M."/>
            <person name="Morgenstern B."/>
            <person name="Solovyev V."/>
            <person name="Kosarev P."/>
            <person name="Brown G."/>
            <person name="Chen H.C."/>
            <person name="Ermolaeva O."/>
            <person name="Hlavina W."/>
            <person name="Kapustin Y."/>
            <person name="Kiryutin B."/>
            <person name="Kitts P."/>
            <person name="Maglott D."/>
            <person name="Pruitt K."/>
            <person name="Sapojnikov V."/>
            <person name="Souvorov A."/>
            <person name="Mackey A.J."/>
            <person name="Waterhouse R.M."/>
            <person name="Wyder S."/>
            <person name="Zdobnov E.M."/>
            <person name="Zdobnov E.M."/>
            <person name="Wyder S."/>
            <person name="Kriventseva E.V."/>
            <person name="Kadowaki T."/>
            <person name="Bork P."/>
            <person name="Aranda M."/>
            <person name="Bao R."/>
            <person name="Beermann A."/>
            <person name="Berns N."/>
            <person name="Bolognesi R."/>
            <person name="Bonneton F."/>
            <person name="Bopp D."/>
            <person name="Brown S.J."/>
            <person name="Bucher G."/>
            <person name="Butts T."/>
            <person name="Chaumot A."/>
            <person name="Denell R.E."/>
            <person name="Ferrier D.E."/>
            <person name="Friedrich M."/>
            <person name="Gordon C.M."/>
            <person name="Jindra M."/>
            <person name="Klingler M."/>
            <person name="Lan Q."/>
            <person name="Lattorff H.M."/>
            <person name="Laudet V."/>
            <person name="von Levetsow C."/>
            <person name="Liu Z."/>
            <person name="Lutz R."/>
            <person name="Lynch J.A."/>
            <person name="da Fonseca R.N."/>
            <person name="Posnien N."/>
            <person name="Reuter R."/>
            <person name="Roth S."/>
            <person name="Savard J."/>
            <person name="Schinko J.B."/>
            <person name="Schmitt C."/>
            <person name="Schoppmeier M."/>
            <person name="Schroder R."/>
            <person name="Shippy T.D."/>
            <person name="Simonnet F."/>
            <person name="Marques-Souza H."/>
            <person name="Tautz D."/>
            <person name="Tomoyasu Y."/>
            <person name="Trauner J."/>
            <person name="Van der Zee M."/>
            <person name="Vervoort M."/>
            <person name="Wittkopp N."/>
            <person name="Wimmer E.A."/>
            <person name="Yang X."/>
            <person name="Jones A.K."/>
            <person name="Sattelle D.B."/>
            <person name="Ebert P.R."/>
            <person name="Nelson D."/>
            <person name="Scott J.G."/>
            <person name="Beeman R.W."/>
            <person name="Muthukrishnan S."/>
            <person name="Kramer K.J."/>
            <person name="Arakane Y."/>
            <person name="Beeman R.W."/>
            <person name="Zhu Q."/>
            <person name="Hogenkamp D."/>
            <person name="Dixit R."/>
            <person name="Oppert B."/>
            <person name="Jiang H."/>
            <person name="Zou Z."/>
            <person name="Marshall J."/>
            <person name="Elpidina E."/>
            <person name="Vinokurov K."/>
            <person name="Oppert C."/>
            <person name="Zou Z."/>
            <person name="Evans J."/>
            <person name="Lu Z."/>
            <person name="Zhao P."/>
            <person name="Sumathipala N."/>
            <person name="Altincicek B."/>
            <person name="Vilcinskas A."/>
            <person name="Williams M."/>
            <person name="Hultmark D."/>
            <person name="Hetru C."/>
            <person name="Jiang H."/>
            <person name="Grimmelikhuijzen C.J."/>
            <person name="Hauser F."/>
            <person name="Cazzamali G."/>
            <person name="Williamson M."/>
            <person name="Park Y."/>
            <person name="Li B."/>
            <person name="Tanaka Y."/>
            <person name="Predel R."/>
            <person name="Neupert S."/>
            <person name="Schachtner J."/>
            <person name="Verleyen P."/>
            <person name="Raible F."/>
            <person name="Bork P."/>
            <person name="Friedrich M."/>
            <person name="Walden K.K."/>
            <person name="Robertson H.M."/>
            <person name="Angeli S."/>
            <person name="Foret S."/>
            <person name="Bucher G."/>
            <person name="Schuetz S."/>
            <person name="Maleszka R."/>
            <person name="Wimmer E.A."/>
            <person name="Beeman R.W."/>
            <person name="Lorenzen M."/>
            <person name="Tomoyasu Y."/>
            <person name="Miller S.C."/>
            <person name="Grossmann D."/>
            <person name="Bucher G."/>
        </authorList>
    </citation>
    <scope>NUCLEOTIDE SEQUENCE [LARGE SCALE GENOMIC DNA]</scope>
    <source>
        <strain evidence="5 6">Georgia GA2</strain>
    </source>
</reference>
<dbReference type="InterPro" id="IPR053308">
    <property type="entry name" value="Vago-like"/>
</dbReference>
<dbReference type="KEGG" id="tca:103312298"/>
<dbReference type="FunCoup" id="D6WG82">
    <property type="interactions" value="61"/>
</dbReference>
<keyword evidence="2" id="KW-0964">Secreted</keyword>
<dbReference type="AlphaFoldDB" id="D6WG82"/>
<evidence type="ECO:0000313" key="5">
    <source>
        <dbReference type="EMBL" id="EFA00544.1"/>
    </source>
</evidence>
<evidence type="ECO:0000256" key="3">
    <source>
        <dbReference type="SAM" id="SignalP"/>
    </source>
</evidence>
<dbReference type="PhylomeDB" id="D6WG82"/>
<gene>
    <name evidence="5" type="primary">AUGUSTUS-3.0.2_03410</name>
    <name evidence="5" type="ORF">TcasGA2_TC003410</name>
</gene>
<evidence type="ECO:0000313" key="6">
    <source>
        <dbReference type="Proteomes" id="UP000007266"/>
    </source>
</evidence>
<keyword evidence="3" id="KW-0732">Signal</keyword>
<organism evidence="5 6">
    <name type="scientific">Tribolium castaneum</name>
    <name type="common">Red flour beetle</name>
    <dbReference type="NCBI Taxonomy" id="7070"/>
    <lineage>
        <taxon>Eukaryota</taxon>
        <taxon>Metazoa</taxon>
        <taxon>Ecdysozoa</taxon>
        <taxon>Arthropoda</taxon>
        <taxon>Hexapoda</taxon>
        <taxon>Insecta</taxon>
        <taxon>Pterygota</taxon>
        <taxon>Neoptera</taxon>
        <taxon>Endopterygota</taxon>
        <taxon>Coleoptera</taxon>
        <taxon>Polyphaga</taxon>
        <taxon>Cucujiformia</taxon>
        <taxon>Tenebrionidae</taxon>
        <taxon>Tenebrionidae incertae sedis</taxon>
        <taxon>Tribolium</taxon>
    </lineage>
</organism>
<keyword evidence="6" id="KW-1185">Reference proteome</keyword>